<dbReference type="AlphaFoldDB" id="A0AAX0PVC6"/>
<dbReference type="Proteomes" id="UP000216448">
    <property type="component" value="Unassembled WGS sequence"/>
</dbReference>
<name>A0AAX0PVC6_LACJH</name>
<evidence type="ECO:0000313" key="2">
    <source>
        <dbReference type="EMBL" id="PAB52570.1"/>
    </source>
</evidence>
<evidence type="ECO:0000256" key="1">
    <source>
        <dbReference type="SAM" id="MobiDB-lite"/>
    </source>
</evidence>
<feature type="region of interest" description="Disordered" evidence="1">
    <location>
        <begin position="444"/>
        <end position="468"/>
    </location>
</feature>
<gene>
    <name evidence="2" type="ORF">A3P64_05705</name>
</gene>
<dbReference type="EMBL" id="NIBB01000031">
    <property type="protein sequence ID" value="PAB52570.1"/>
    <property type="molecule type" value="Genomic_DNA"/>
</dbReference>
<comment type="caution">
    <text evidence="2">The sequence shown here is derived from an EMBL/GenBank/DDBJ whole genome shotgun (WGS) entry which is preliminary data.</text>
</comment>
<dbReference type="RefSeq" id="WP_095154490.1">
    <property type="nucleotide sequence ID" value="NZ_NIBB01000031.1"/>
</dbReference>
<accession>A0AAX0PVC6</accession>
<dbReference type="NCBIfam" id="TIGR01538">
    <property type="entry name" value="portal_SPP1"/>
    <property type="match status" value="1"/>
</dbReference>
<dbReference type="Pfam" id="PF05133">
    <property type="entry name" value="SPP1_portal"/>
    <property type="match status" value="1"/>
</dbReference>
<evidence type="ECO:0000313" key="3">
    <source>
        <dbReference type="Proteomes" id="UP000216448"/>
    </source>
</evidence>
<dbReference type="InterPro" id="IPR006428">
    <property type="entry name" value="Portal_SPP1-type"/>
</dbReference>
<sequence>MAETFNDKVQVLKNDVFLYAKNEELSVEELRWLITRNEKIAQEKYDKLMAYYVGKHDILNKPNKVSGVSPKLVNNMPRYLVNTYNGFFTGIPPKITLPDDNENETLQDWNSTNSIFDKTSELSKQVDIFGRSLFYVYQDEDGNTCVTVSSPTHSFMIYDDTVSHRPLAFVRYYRTSKGELNATVWYANHVVDLINDSLIDHIFDGNESKDGVNIYGQVPAVEFYETEERESLYGGGILTLVDALDDTLSQKLDNINYLADSYMYLLGGHVEQDEIKLMRLNRFIQVDGADAINMKIGFLERPDGDNIQEHMIEHLNQTIHEDTGIPDMKDEAFSGNSSGVAIRYKLMPMENRAMTKERKFTQGLRKLYKIIFSSFTNVLDNPEAWRNLAFKFTRNIPANLADEVSTAKNAEGIVSHKTQLSMISTVTDPQAELDEIAKEKTEAIKQAQDAIGSNPDLVNEDKDDEEEE</sequence>
<organism evidence="2 3">
    <name type="scientific">Lactobacillus johnsonii</name>
    <dbReference type="NCBI Taxonomy" id="33959"/>
    <lineage>
        <taxon>Bacteria</taxon>
        <taxon>Bacillati</taxon>
        <taxon>Bacillota</taxon>
        <taxon>Bacilli</taxon>
        <taxon>Lactobacillales</taxon>
        <taxon>Lactobacillaceae</taxon>
        <taxon>Lactobacillus</taxon>
    </lineage>
</organism>
<proteinExistence type="predicted"/>
<protein>
    <submittedName>
        <fullName evidence="2">Phage portal protein</fullName>
    </submittedName>
</protein>
<dbReference type="InterPro" id="IPR021145">
    <property type="entry name" value="Portal_protein_SPP1_Gp6-like"/>
</dbReference>
<reference evidence="2 3" key="1">
    <citation type="submission" date="2017-05" db="EMBL/GenBank/DDBJ databases">
        <title>Lactobacillus johnsonii from commercial turkeys.</title>
        <authorList>
            <person name="Johnson T.J."/>
            <person name="Youmans B."/>
        </authorList>
    </citation>
    <scope>NUCLEOTIDE SEQUENCE [LARGE SCALE GENOMIC DNA]</scope>
    <source>
        <strain evidence="2 3">UMNLJ54</strain>
    </source>
</reference>